<dbReference type="Proteomes" id="UP000541185">
    <property type="component" value="Unassembled WGS sequence"/>
</dbReference>
<evidence type="ECO:0000313" key="1">
    <source>
        <dbReference type="EMBL" id="NML42978.1"/>
    </source>
</evidence>
<dbReference type="RefSeq" id="WP_169417220.1">
    <property type="nucleotide sequence ID" value="NZ_JABBFX010000001.1"/>
</dbReference>
<dbReference type="AlphaFoldDB" id="A0A848H5I9"/>
<keyword evidence="2" id="KW-1185">Reference proteome</keyword>
<evidence type="ECO:0000313" key="2">
    <source>
        <dbReference type="Proteomes" id="UP000541185"/>
    </source>
</evidence>
<dbReference type="PANTHER" id="PTHR30632">
    <property type="entry name" value="MOLYBDATE-BINDING PERIPLASMIC PROTEIN"/>
    <property type="match status" value="1"/>
</dbReference>
<reference evidence="1 2" key="1">
    <citation type="submission" date="2020-04" db="EMBL/GenBank/DDBJ databases">
        <title>Ramlibacter sp. G-1-2-2 isolated from soil.</title>
        <authorList>
            <person name="Dahal R.H."/>
        </authorList>
    </citation>
    <scope>NUCLEOTIDE SEQUENCE [LARGE SCALE GENOMIC DNA]</scope>
    <source>
        <strain evidence="1 2">G-1-2-2</strain>
    </source>
</reference>
<sequence length="237" mass="24050">MPEARILQILSGGAAHGLVRKLQPAFEEEYGCRLAGSFGAVGAMRDQLVAGAPCDLLILTESLIADLSAQGHAVGATSRPLGVVRTGIAVQLGAQEADLSSPAALKALLEQASAIYMPDPAKATAGIHFMKMLAGLGLAAAVAAKLRTFPNGTTAMTELGRSQQTGAVGCTQVPEILSTPGVKLAGLLPEPWGLATTYSAAVCSHAAEATLAVHLIGALTAAEAAATRRDCGFDPAR</sequence>
<name>A0A848H5I9_9BURK</name>
<dbReference type="PANTHER" id="PTHR30632:SF11">
    <property type="entry name" value="BLR4797 PROTEIN"/>
    <property type="match status" value="1"/>
</dbReference>
<dbReference type="Gene3D" id="3.40.190.10">
    <property type="entry name" value="Periplasmic binding protein-like II"/>
    <property type="match status" value="2"/>
</dbReference>
<dbReference type="GO" id="GO:0030973">
    <property type="term" value="F:molybdate ion binding"/>
    <property type="evidence" value="ECO:0007669"/>
    <property type="project" value="TreeGrafter"/>
</dbReference>
<accession>A0A848H5I9</accession>
<gene>
    <name evidence="1" type="ORF">HHL11_04390</name>
</gene>
<organism evidence="1 2">
    <name type="scientific">Ramlibacter agri</name>
    <dbReference type="NCBI Taxonomy" id="2728837"/>
    <lineage>
        <taxon>Bacteria</taxon>
        <taxon>Pseudomonadati</taxon>
        <taxon>Pseudomonadota</taxon>
        <taxon>Betaproteobacteria</taxon>
        <taxon>Burkholderiales</taxon>
        <taxon>Comamonadaceae</taxon>
        <taxon>Ramlibacter</taxon>
    </lineage>
</organism>
<dbReference type="InterPro" id="IPR050682">
    <property type="entry name" value="ModA/WtpA"/>
</dbReference>
<dbReference type="GO" id="GO:0015689">
    <property type="term" value="P:molybdate ion transport"/>
    <property type="evidence" value="ECO:0007669"/>
    <property type="project" value="TreeGrafter"/>
</dbReference>
<dbReference type="SUPFAM" id="SSF53850">
    <property type="entry name" value="Periplasmic binding protein-like II"/>
    <property type="match status" value="1"/>
</dbReference>
<proteinExistence type="predicted"/>
<dbReference type="Pfam" id="PF13531">
    <property type="entry name" value="SBP_bac_11"/>
    <property type="match status" value="1"/>
</dbReference>
<protein>
    <submittedName>
        <fullName evidence="1">ABC transporter substrate-binding protein</fullName>
    </submittedName>
</protein>
<comment type="caution">
    <text evidence="1">The sequence shown here is derived from an EMBL/GenBank/DDBJ whole genome shotgun (WGS) entry which is preliminary data.</text>
</comment>
<dbReference type="EMBL" id="JABBFX010000001">
    <property type="protein sequence ID" value="NML42978.1"/>
    <property type="molecule type" value="Genomic_DNA"/>
</dbReference>